<feature type="compositionally biased region" description="Acidic residues" evidence="1">
    <location>
        <begin position="65"/>
        <end position="76"/>
    </location>
</feature>
<gene>
    <name evidence="3" type="ORF">H4219_004540</name>
</gene>
<feature type="compositionally biased region" description="Basic and acidic residues" evidence="1">
    <location>
        <begin position="98"/>
        <end position="111"/>
    </location>
</feature>
<feature type="chain" id="PRO_5040725279" evidence="2">
    <location>
        <begin position="26"/>
        <end position="277"/>
    </location>
</feature>
<name>A0A9W8DQZ7_9FUNG</name>
<dbReference type="Proteomes" id="UP001150538">
    <property type="component" value="Unassembled WGS sequence"/>
</dbReference>
<feature type="signal peptide" evidence="2">
    <location>
        <begin position="1"/>
        <end position="25"/>
    </location>
</feature>
<feature type="compositionally biased region" description="Basic and acidic residues" evidence="1">
    <location>
        <begin position="77"/>
        <end position="91"/>
    </location>
</feature>
<keyword evidence="2" id="KW-0732">Signal</keyword>
<proteinExistence type="predicted"/>
<evidence type="ECO:0000256" key="2">
    <source>
        <dbReference type="SAM" id="SignalP"/>
    </source>
</evidence>
<keyword evidence="4" id="KW-1185">Reference proteome</keyword>
<sequence length="277" mass="31283">MARFYSKSVVSLCVLLSMLLVAANGAPPTNNTTPEVKAIKNGDSPPEVVDPSVVVKNINPNVEDLDPLEVIDESDEKDVKGDNKGGKKDGDDTGDYSTEEKEDRKGRDKSREVGKIEPFFTPLEYLFLCECNKVRKEFAQKNNTKYVPLKVSNAIMYATHVHVRDMEVSNKYEVNLASDLRIGDKTPYGDLKAKFNIRVVAPMKQENKIYENFMAHSFPTDPGGLELIRKSHFISFAIYGGSLTIDYHYDDNYKNVKGFNIDPFCDNILKQVKRKEQ</sequence>
<organism evidence="3 4">
    <name type="scientific">Mycoemilia scoparia</name>
    <dbReference type="NCBI Taxonomy" id="417184"/>
    <lineage>
        <taxon>Eukaryota</taxon>
        <taxon>Fungi</taxon>
        <taxon>Fungi incertae sedis</taxon>
        <taxon>Zoopagomycota</taxon>
        <taxon>Kickxellomycotina</taxon>
        <taxon>Kickxellomycetes</taxon>
        <taxon>Kickxellales</taxon>
        <taxon>Kickxellaceae</taxon>
        <taxon>Mycoemilia</taxon>
    </lineage>
</organism>
<evidence type="ECO:0000313" key="3">
    <source>
        <dbReference type="EMBL" id="KAJ1914996.1"/>
    </source>
</evidence>
<feature type="region of interest" description="Disordered" evidence="1">
    <location>
        <begin position="25"/>
        <end position="51"/>
    </location>
</feature>
<evidence type="ECO:0000313" key="4">
    <source>
        <dbReference type="Proteomes" id="UP001150538"/>
    </source>
</evidence>
<reference evidence="3" key="1">
    <citation type="submission" date="2022-07" db="EMBL/GenBank/DDBJ databases">
        <title>Phylogenomic reconstructions and comparative analyses of Kickxellomycotina fungi.</title>
        <authorList>
            <person name="Reynolds N.K."/>
            <person name="Stajich J.E."/>
            <person name="Barry K."/>
            <person name="Grigoriev I.V."/>
            <person name="Crous P."/>
            <person name="Smith M.E."/>
        </authorList>
    </citation>
    <scope>NUCLEOTIDE SEQUENCE</scope>
    <source>
        <strain evidence="3">NBRC 100468</strain>
    </source>
</reference>
<feature type="region of interest" description="Disordered" evidence="1">
    <location>
        <begin position="65"/>
        <end position="111"/>
    </location>
</feature>
<accession>A0A9W8DQZ7</accession>
<comment type="caution">
    <text evidence="3">The sequence shown here is derived from an EMBL/GenBank/DDBJ whole genome shotgun (WGS) entry which is preliminary data.</text>
</comment>
<dbReference type="AlphaFoldDB" id="A0A9W8DQZ7"/>
<dbReference type="EMBL" id="JANBPU010000168">
    <property type="protein sequence ID" value="KAJ1914996.1"/>
    <property type="molecule type" value="Genomic_DNA"/>
</dbReference>
<protein>
    <submittedName>
        <fullName evidence="3">Uncharacterized protein</fullName>
    </submittedName>
</protein>
<evidence type="ECO:0000256" key="1">
    <source>
        <dbReference type="SAM" id="MobiDB-lite"/>
    </source>
</evidence>